<organism evidence="1 2">
    <name type="scientific">Pseudomonas libanensis</name>
    <dbReference type="NCBI Taxonomy" id="75588"/>
    <lineage>
        <taxon>Bacteria</taxon>
        <taxon>Pseudomonadati</taxon>
        <taxon>Pseudomonadota</taxon>
        <taxon>Gammaproteobacteria</taxon>
        <taxon>Pseudomonadales</taxon>
        <taxon>Pseudomonadaceae</taxon>
        <taxon>Pseudomonas</taxon>
    </lineage>
</organism>
<dbReference type="InterPro" id="IPR010982">
    <property type="entry name" value="Lambda_DNA-bd_dom_sf"/>
</dbReference>
<protein>
    <submittedName>
        <fullName evidence="1">Uncharacterized protein</fullName>
    </submittedName>
</protein>
<dbReference type="PATRIC" id="fig|75588.4.peg.5073"/>
<dbReference type="GO" id="GO:0003677">
    <property type="term" value="F:DNA binding"/>
    <property type="evidence" value="ECO:0007669"/>
    <property type="project" value="InterPro"/>
</dbReference>
<reference evidence="1 2" key="1">
    <citation type="submission" date="2015-02" db="EMBL/GenBank/DDBJ databases">
        <title>Pseudomonas helleri sp. nov. and Pseudomonas weihenstephanensis sp. nov., isolated from raw cows milk.</title>
        <authorList>
            <person name="von Neubeck M."/>
            <person name="Huptas C."/>
            <person name="Wenning M."/>
            <person name="Scherer S."/>
        </authorList>
    </citation>
    <scope>NUCLEOTIDE SEQUENCE [LARGE SCALE GENOMIC DNA]</scope>
    <source>
        <strain evidence="1 2">DSM 17149</strain>
    </source>
</reference>
<name>A0A0R2YA66_9PSED</name>
<evidence type="ECO:0000313" key="2">
    <source>
        <dbReference type="Proteomes" id="UP000051446"/>
    </source>
</evidence>
<dbReference type="EMBL" id="JYLH01000007">
    <property type="protein sequence ID" value="KRP45376.1"/>
    <property type="molecule type" value="Genomic_DNA"/>
</dbReference>
<dbReference type="AlphaFoldDB" id="A0A0R2YA66"/>
<dbReference type="RefSeq" id="WP_057012603.1">
    <property type="nucleotide sequence ID" value="NZ_JYLH01000007.1"/>
</dbReference>
<proteinExistence type="predicted"/>
<evidence type="ECO:0000313" key="1">
    <source>
        <dbReference type="EMBL" id="KRP45376.1"/>
    </source>
</evidence>
<comment type="caution">
    <text evidence="1">The sequence shown here is derived from an EMBL/GenBank/DDBJ whole genome shotgun (WGS) entry which is preliminary data.</text>
</comment>
<dbReference type="Gene3D" id="1.10.260.40">
    <property type="entry name" value="lambda repressor-like DNA-binding domains"/>
    <property type="match status" value="1"/>
</dbReference>
<sequence>MSISNSMREALAKAISLAGGQAAFAVLVSTPERNVSQQLVSYWFRRGELPAEMVLRVEKLTGVPRDALRPDVFLLPVDLQAA</sequence>
<dbReference type="Pfam" id="PF15943">
    <property type="entry name" value="YdaS_toxin"/>
    <property type="match status" value="1"/>
</dbReference>
<dbReference type="InterPro" id="IPR031856">
    <property type="entry name" value="YdaS_toxin-like"/>
</dbReference>
<gene>
    <name evidence="1" type="ORF">TU73_13300</name>
</gene>
<dbReference type="Proteomes" id="UP000051446">
    <property type="component" value="Unassembled WGS sequence"/>
</dbReference>
<accession>A0A0R2YA66</accession>